<proteinExistence type="predicted"/>
<protein>
    <submittedName>
        <fullName evidence="2">Dihydrofolate reductase</fullName>
        <ecNumber evidence="2">1.5.1.3</ecNumber>
    </submittedName>
</protein>
<dbReference type="GO" id="GO:0009231">
    <property type="term" value="P:riboflavin biosynthetic process"/>
    <property type="evidence" value="ECO:0007669"/>
    <property type="project" value="InterPro"/>
</dbReference>
<gene>
    <name evidence="2" type="ORF">AVDCRST_MAG46-543</name>
</gene>
<feature type="domain" description="Bacterial bifunctional deaminase-reductase C-terminal" evidence="1">
    <location>
        <begin position="3"/>
        <end position="181"/>
    </location>
</feature>
<evidence type="ECO:0000313" key="2">
    <source>
        <dbReference type="EMBL" id="CAA9316492.1"/>
    </source>
</evidence>
<organism evidence="2">
    <name type="scientific">uncultured Nocardioidaceae bacterium</name>
    <dbReference type="NCBI Taxonomy" id="253824"/>
    <lineage>
        <taxon>Bacteria</taxon>
        <taxon>Bacillati</taxon>
        <taxon>Actinomycetota</taxon>
        <taxon>Actinomycetes</taxon>
        <taxon>Propionibacteriales</taxon>
        <taxon>Nocardioidaceae</taxon>
        <taxon>environmental samples</taxon>
    </lineage>
</organism>
<sequence length="189" mass="20804">MRQLIVTTFLTLDGVMEAPGGGDHPHAGWSFKDVEFDEAAYEMKGTEQAEAGAILMGRVSYDEFAPVWHTMAEFESYNAGEKYVVSTTLDGDTAPWGDYDPVRVLRSTDDVRELKQGEGGPILVHGSATLAQSLAHADLVDRYHLLVFPLLLGSGKRLFGSSDHKQKLQVVETETYDNGITKVIYDVAH</sequence>
<dbReference type="EC" id="1.5.1.3" evidence="2"/>
<dbReference type="AlphaFoldDB" id="A0A6J4L102"/>
<dbReference type="Gene3D" id="3.40.430.10">
    <property type="entry name" value="Dihydrofolate Reductase, subunit A"/>
    <property type="match status" value="1"/>
</dbReference>
<name>A0A6J4L102_9ACTN</name>
<dbReference type="InterPro" id="IPR050765">
    <property type="entry name" value="Riboflavin_Biosynth_HTPR"/>
</dbReference>
<dbReference type="InterPro" id="IPR002734">
    <property type="entry name" value="RibDG_C"/>
</dbReference>
<dbReference type="PANTHER" id="PTHR38011">
    <property type="entry name" value="DIHYDROFOLATE REDUCTASE FAMILY PROTEIN (AFU_ORTHOLOGUE AFUA_8G06820)"/>
    <property type="match status" value="1"/>
</dbReference>
<reference evidence="2" key="1">
    <citation type="submission" date="2020-02" db="EMBL/GenBank/DDBJ databases">
        <authorList>
            <person name="Meier V. D."/>
        </authorList>
    </citation>
    <scope>NUCLEOTIDE SEQUENCE</scope>
    <source>
        <strain evidence="2">AVDCRST_MAG46</strain>
    </source>
</reference>
<dbReference type="GO" id="GO:0004146">
    <property type="term" value="F:dihydrofolate reductase activity"/>
    <property type="evidence" value="ECO:0007669"/>
    <property type="project" value="UniProtKB-EC"/>
</dbReference>
<dbReference type="InterPro" id="IPR024072">
    <property type="entry name" value="DHFR-like_dom_sf"/>
</dbReference>
<dbReference type="GO" id="GO:0008703">
    <property type="term" value="F:5-amino-6-(5-phosphoribosylamino)uracil reductase activity"/>
    <property type="evidence" value="ECO:0007669"/>
    <property type="project" value="InterPro"/>
</dbReference>
<dbReference type="SUPFAM" id="SSF53597">
    <property type="entry name" value="Dihydrofolate reductase-like"/>
    <property type="match status" value="1"/>
</dbReference>
<evidence type="ECO:0000259" key="1">
    <source>
        <dbReference type="Pfam" id="PF01872"/>
    </source>
</evidence>
<accession>A0A6J4L102</accession>
<dbReference type="Pfam" id="PF01872">
    <property type="entry name" value="RibD_C"/>
    <property type="match status" value="1"/>
</dbReference>
<dbReference type="PANTHER" id="PTHR38011:SF11">
    <property type="entry name" value="2,5-DIAMINO-6-RIBOSYLAMINO-4(3H)-PYRIMIDINONE 5'-PHOSPHATE REDUCTASE"/>
    <property type="match status" value="1"/>
</dbReference>
<keyword evidence="2" id="KW-0560">Oxidoreductase</keyword>
<dbReference type="EMBL" id="CADCUD010000039">
    <property type="protein sequence ID" value="CAA9316492.1"/>
    <property type="molecule type" value="Genomic_DNA"/>
</dbReference>